<evidence type="ECO:0000259" key="1">
    <source>
        <dbReference type="PROSITE" id="PS50206"/>
    </source>
</evidence>
<dbReference type="AlphaFoldDB" id="A0A317CV37"/>
<dbReference type="InterPro" id="IPR050229">
    <property type="entry name" value="GlpE_sulfurtransferase"/>
</dbReference>
<evidence type="ECO:0000313" key="2">
    <source>
        <dbReference type="EMBL" id="PWR00203.1"/>
    </source>
</evidence>
<dbReference type="PANTHER" id="PTHR43031">
    <property type="entry name" value="FAD-DEPENDENT OXIDOREDUCTASE"/>
    <property type="match status" value="1"/>
</dbReference>
<accession>A0A317CV37</accession>
<dbReference type="InterPro" id="IPR036873">
    <property type="entry name" value="Rhodanese-like_dom_sf"/>
</dbReference>
<dbReference type="Proteomes" id="UP000245539">
    <property type="component" value="Unassembled WGS sequence"/>
</dbReference>
<dbReference type="PANTHER" id="PTHR43031:SF1">
    <property type="entry name" value="PYRIDINE NUCLEOTIDE-DISULPHIDE OXIDOREDUCTASE"/>
    <property type="match status" value="1"/>
</dbReference>
<name>A0A317CV37_9GAMM</name>
<reference evidence="2 3" key="1">
    <citation type="submission" date="2018-05" db="EMBL/GenBank/DDBJ databases">
        <title>Leucothrix arctica sp. nov., isolated from Arctic seawater.</title>
        <authorList>
            <person name="Choi A."/>
            <person name="Baek K."/>
        </authorList>
    </citation>
    <scope>NUCLEOTIDE SEQUENCE [LARGE SCALE GENOMIC DNA]</scope>
    <source>
        <strain evidence="2 3">JCM 18388</strain>
    </source>
</reference>
<dbReference type="EMBL" id="QGKM01000005">
    <property type="protein sequence ID" value="PWR00203.1"/>
    <property type="molecule type" value="Genomic_DNA"/>
</dbReference>
<gene>
    <name evidence="2" type="ORF">DKW60_03430</name>
</gene>
<dbReference type="RefSeq" id="WP_109836257.1">
    <property type="nucleotide sequence ID" value="NZ_QGKM01000005.1"/>
</dbReference>
<keyword evidence="2" id="KW-0808">Transferase</keyword>
<dbReference type="CDD" id="cd00158">
    <property type="entry name" value="RHOD"/>
    <property type="match status" value="1"/>
</dbReference>
<comment type="caution">
    <text evidence="2">The sequence shown here is derived from an EMBL/GenBank/DDBJ whole genome shotgun (WGS) entry which is preliminary data.</text>
</comment>
<dbReference type="SMART" id="SM00450">
    <property type="entry name" value="RHOD"/>
    <property type="match status" value="1"/>
</dbReference>
<protein>
    <submittedName>
        <fullName evidence="2">Sulfurtransferase</fullName>
    </submittedName>
</protein>
<dbReference type="PROSITE" id="PS50206">
    <property type="entry name" value="RHODANESE_3"/>
    <property type="match status" value="1"/>
</dbReference>
<keyword evidence="3" id="KW-1185">Reference proteome</keyword>
<dbReference type="Pfam" id="PF00581">
    <property type="entry name" value="Rhodanese"/>
    <property type="match status" value="1"/>
</dbReference>
<feature type="domain" description="Rhodanese" evidence="1">
    <location>
        <begin position="18"/>
        <end position="106"/>
    </location>
</feature>
<sequence>MSMIEEIDAPELYNRLASDEKIRLIDVRSDMEYKQGIIEGGEFMPLHTVPLNIDDISNDVTNIIYCRSGQRSAQACMFLEQQAGIKAINLRGGIISWGQSGLPIVRPA</sequence>
<dbReference type="InterPro" id="IPR001763">
    <property type="entry name" value="Rhodanese-like_dom"/>
</dbReference>
<dbReference type="SUPFAM" id="SSF52821">
    <property type="entry name" value="Rhodanese/Cell cycle control phosphatase"/>
    <property type="match status" value="1"/>
</dbReference>
<dbReference type="Gene3D" id="3.40.250.10">
    <property type="entry name" value="Rhodanese-like domain"/>
    <property type="match status" value="1"/>
</dbReference>
<dbReference type="GO" id="GO:0016740">
    <property type="term" value="F:transferase activity"/>
    <property type="evidence" value="ECO:0007669"/>
    <property type="project" value="UniProtKB-KW"/>
</dbReference>
<dbReference type="OrthoDB" id="9811849at2"/>
<proteinExistence type="predicted"/>
<organism evidence="2 3">
    <name type="scientific">Leucothrix pacifica</name>
    <dbReference type="NCBI Taxonomy" id="1247513"/>
    <lineage>
        <taxon>Bacteria</taxon>
        <taxon>Pseudomonadati</taxon>
        <taxon>Pseudomonadota</taxon>
        <taxon>Gammaproteobacteria</taxon>
        <taxon>Thiotrichales</taxon>
        <taxon>Thiotrichaceae</taxon>
        <taxon>Leucothrix</taxon>
    </lineage>
</organism>
<evidence type="ECO:0000313" key="3">
    <source>
        <dbReference type="Proteomes" id="UP000245539"/>
    </source>
</evidence>